<keyword evidence="5 9" id="KW-0812">Transmembrane</keyword>
<dbReference type="AlphaFoldDB" id="A0A368NE07"/>
<organism evidence="11 12">
    <name type="scientific">Corallincola holothuriorum</name>
    <dbReference type="NCBI Taxonomy" id="2282215"/>
    <lineage>
        <taxon>Bacteria</taxon>
        <taxon>Pseudomonadati</taxon>
        <taxon>Pseudomonadota</taxon>
        <taxon>Gammaproteobacteria</taxon>
        <taxon>Alteromonadales</taxon>
        <taxon>Psychromonadaceae</taxon>
        <taxon>Corallincola</taxon>
    </lineage>
</organism>
<dbReference type="PANTHER" id="PTHR38686:SF1">
    <property type="entry name" value="APOLIPOPROTEIN N-ACYLTRANSFERASE"/>
    <property type="match status" value="1"/>
</dbReference>
<dbReference type="OrthoDB" id="9804277at2"/>
<evidence type="ECO:0000256" key="8">
    <source>
        <dbReference type="ARBA" id="ARBA00023315"/>
    </source>
</evidence>
<dbReference type="EC" id="2.3.1.269" evidence="9"/>
<keyword evidence="12" id="KW-1185">Reference proteome</keyword>
<feature type="transmembrane region" description="Helical" evidence="9">
    <location>
        <begin position="509"/>
        <end position="527"/>
    </location>
</feature>
<dbReference type="Pfam" id="PF00795">
    <property type="entry name" value="CN_hydrolase"/>
    <property type="match status" value="1"/>
</dbReference>
<reference evidence="11 12" key="1">
    <citation type="submission" date="2018-07" db="EMBL/GenBank/DDBJ databases">
        <title>Corallincola holothuriorum sp. nov., a new facultative anaerobe isolated from sea cucumber Apostichopus japonicus.</title>
        <authorList>
            <person name="Xia H."/>
        </authorList>
    </citation>
    <scope>NUCLEOTIDE SEQUENCE [LARGE SCALE GENOMIC DNA]</scope>
    <source>
        <strain evidence="11 12">C4</strain>
    </source>
</reference>
<proteinExistence type="inferred from homology"/>
<comment type="catalytic activity">
    <reaction evidence="9">
        <text>N-terminal S-1,2-diacyl-sn-glyceryl-L-cysteinyl-[lipoprotein] + a glycerophospholipid = N-acyl-S-1,2-diacyl-sn-glyceryl-L-cysteinyl-[lipoprotein] + a 2-acyl-sn-glycero-3-phospholipid + H(+)</text>
        <dbReference type="Rhea" id="RHEA:48228"/>
        <dbReference type="Rhea" id="RHEA-COMP:14681"/>
        <dbReference type="Rhea" id="RHEA-COMP:14684"/>
        <dbReference type="ChEBI" id="CHEBI:15378"/>
        <dbReference type="ChEBI" id="CHEBI:136912"/>
        <dbReference type="ChEBI" id="CHEBI:140656"/>
        <dbReference type="ChEBI" id="CHEBI:140657"/>
        <dbReference type="ChEBI" id="CHEBI:140660"/>
        <dbReference type="EC" id="2.3.1.269"/>
    </reaction>
</comment>
<gene>
    <name evidence="9" type="primary">lnt</name>
    <name evidence="11" type="ORF">DU002_13620</name>
</gene>
<evidence type="ECO:0000256" key="4">
    <source>
        <dbReference type="ARBA" id="ARBA00022679"/>
    </source>
</evidence>
<dbReference type="Pfam" id="PF20154">
    <property type="entry name" value="LNT_N"/>
    <property type="match status" value="1"/>
</dbReference>
<dbReference type="Gene3D" id="3.60.110.10">
    <property type="entry name" value="Carbon-nitrogen hydrolase"/>
    <property type="match status" value="1"/>
</dbReference>
<dbReference type="InterPro" id="IPR036526">
    <property type="entry name" value="C-N_Hydrolase_sf"/>
</dbReference>
<dbReference type="PANTHER" id="PTHR38686">
    <property type="entry name" value="APOLIPOPROTEIN N-ACYLTRANSFERASE"/>
    <property type="match status" value="1"/>
</dbReference>
<evidence type="ECO:0000256" key="6">
    <source>
        <dbReference type="ARBA" id="ARBA00022989"/>
    </source>
</evidence>
<dbReference type="UniPathway" id="UPA00666"/>
<keyword evidence="8 9" id="KW-0012">Acyltransferase</keyword>
<dbReference type="GO" id="GO:0016410">
    <property type="term" value="F:N-acyltransferase activity"/>
    <property type="evidence" value="ECO:0007669"/>
    <property type="project" value="UniProtKB-UniRule"/>
</dbReference>
<dbReference type="NCBIfam" id="TIGR00546">
    <property type="entry name" value="lnt"/>
    <property type="match status" value="1"/>
</dbReference>
<keyword evidence="4 9" id="KW-0808">Transferase</keyword>
<evidence type="ECO:0000259" key="10">
    <source>
        <dbReference type="PROSITE" id="PS50263"/>
    </source>
</evidence>
<comment type="caution">
    <text evidence="11">The sequence shown here is derived from an EMBL/GenBank/DDBJ whole genome shotgun (WGS) entry which is preliminary data.</text>
</comment>
<dbReference type="EMBL" id="QPID01000008">
    <property type="protein sequence ID" value="RCU48822.1"/>
    <property type="molecule type" value="Genomic_DNA"/>
</dbReference>
<evidence type="ECO:0000256" key="3">
    <source>
        <dbReference type="ARBA" id="ARBA00022475"/>
    </source>
</evidence>
<dbReference type="PROSITE" id="PS50263">
    <property type="entry name" value="CN_HYDROLASE"/>
    <property type="match status" value="1"/>
</dbReference>
<evidence type="ECO:0000313" key="12">
    <source>
        <dbReference type="Proteomes" id="UP000252558"/>
    </source>
</evidence>
<evidence type="ECO:0000256" key="2">
    <source>
        <dbReference type="ARBA" id="ARBA00010065"/>
    </source>
</evidence>
<name>A0A368NE07_9GAMM</name>
<keyword evidence="11" id="KW-0449">Lipoprotein</keyword>
<dbReference type="InterPro" id="IPR003010">
    <property type="entry name" value="C-N_Hydrolase"/>
</dbReference>
<accession>A0A368NE07</accession>
<dbReference type="HAMAP" id="MF_01148">
    <property type="entry name" value="Lnt"/>
    <property type="match status" value="1"/>
</dbReference>
<dbReference type="InterPro" id="IPR045378">
    <property type="entry name" value="LNT_N"/>
</dbReference>
<keyword evidence="6 9" id="KW-1133">Transmembrane helix</keyword>
<dbReference type="Proteomes" id="UP000252558">
    <property type="component" value="Unassembled WGS sequence"/>
</dbReference>
<feature type="transmembrane region" description="Helical" evidence="9">
    <location>
        <begin position="113"/>
        <end position="134"/>
    </location>
</feature>
<dbReference type="GO" id="GO:0005886">
    <property type="term" value="C:plasma membrane"/>
    <property type="evidence" value="ECO:0007669"/>
    <property type="project" value="UniProtKB-SubCell"/>
</dbReference>
<evidence type="ECO:0000313" key="11">
    <source>
        <dbReference type="EMBL" id="RCU48822.1"/>
    </source>
</evidence>
<evidence type="ECO:0000256" key="7">
    <source>
        <dbReference type="ARBA" id="ARBA00023136"/>
    </source>
</evidence>
<comment type="similarity">
    <text evidence="2 9">Belongs to the CN hydrolase family. Apolipoprotein N-acyltransferase subfamily.</text>
</comment>
<feature type="domain" description="CN hydrolase" evidence="10">
    <location>
        <begin position="247"/>
        <end position="496"/>
    </location>
</feature>
<feature type="transmembrane region" description="Helical" evidence="9">
    <location>
        <begin position="83"/>
        <end position="101"/>
    </location>
</feature>
<evidence type="ECO:0000256" key="1">
    <source>
        <dbReference type="ARBA" id="ARBA00004651"/>
    </source>
</evidence>
<dbReference type="CDD" id="cd07571">
    <property type="entry name" value="ALP_N-acyl_transferase"/>
    <property type="match status" value="1"/>
</dbReference>
<keyword evidence="3 9" id="KW-1003">Cell membrane</keyword>
<evidence type="ECO:0000256" key="5">
    <source>
        <dbReference type="ARBA" id="ARBA00022692"/>
    </source>
</evidence>
<keyword evidence="7 9" id="KW-0472">Membrane</keyword>
<sequence>MPKVVKQRSSNVADAVTTSKASKSRLNCWIKRLRQPLLLAAAGAFSVLGFAPWSWWPTALLSMAVLAFCLHDSTPKQAFRQGYAFGLGLFAVGIAWVHISIDQFGGLPLPVSLTLMLLLAAYLSLYPALACWLSRKFPCGNPYLQILLFAACWVLGEFARGYLLTGFPWLALGYSQLDGLLSAWFPLSGVAGVSLVTTIVAGALALTVAQRQWPAAALALCTLGGSFSLSFIQFISPNGDPVDVALVQGNIEQSLRWQPDQEWPTMLKYLDLTRPHYEADLIIWPEAAVPAVEPMAQEYLDNLNYVATHNDTTVVSGIVDYNFDTRQFYNTLIVLGKQQKPLYEYRYHSANRYQKHHLLPIGEFVPFGELLRPIAPLFNLPMSSFSRGDYTQANLVANGYTIAPAICYEIAFPEQLRRSVNEQTDFLLTVSNDAWFGDSIGPQQHMEIARARAKELGRPLLRATNTGVTAAVDAYGEEIARLPMFSADVLRLPIQRMTGVTPFSQLGHWPVWLVIMLTFALVALVQLKDRKAAD</sequence>
<feature type="transmembrane region" description="Helical" evidence="9">
    <location>
        <begin position="183"/>
        <end position="208"/>
    </location>
</feature>
<feature type="transmembrane region" description="Helical" evidence="9">
    <location>
        <begin position="55"/>
        <end position="71"/>
    </location>
</feature>
<protein>
    <recommendedName>
        <fullName evidence="9">Apolipoprotein N-acyltransferase</fullName>
        <shortName evidence="9">ALP N-acyltransferase</shortName>
        <ecNumber evidence="9">2.3.1.269</ecNumber>
    </recommendedName>
</protein>
<comment type="function">
    <text evidence="9">Catalyzes the phospholipid dependent N-acylation of the N-terminal cysteine of apolipoprotein, the last step in lipoprotein maturation.</text>
</comment>
<dbReference type="SUPFAM" id="SSF56317">
    <property type="entry name" value="Carbon-nitrogen hydrolase"/>
    <property type="match status" value="1"/>
</dbReference>
<feature type="transmembrane region" description="Helical" evidence="9">
    <location>
        <begin position="146"/>
        <end position="171"/>
    </location>
</feature>
<feature type="transmembrane region" description="Helical" evidence="9">
    <location>
        <begin position="215"/>
        <end position="235"/>
    </location>
</feature>
<evidence type="ECO:0000256" key="9">
    <source>
        <dbReference type="HAMAP-Rule" id="MF_01148"/>
    </source>
</evidence>
<comment type="subcellular location">
    <subcellularLocation>
        <location evidence="1 9">Cell membrane</location>
        <topology evidence="1 9">Multi-pass membrane protein</topology>
    </subcellularLocation>
</comment>
<dbReference type="InterPro" id="IPR004563">
    <property type="entry name" value="Apolipo_AcylTrfase"/>
</dbReference>
<dbReference type="GO" id="GO:0042158">
    <property type="term" value="P:lipoprotein biosynthetic process"/>
    <property type="evidence" value="ECO:0007669"/>
    <property type="project" value="UniProtKB-UniRule"/>
</dbReference>
<comment type="pathway">
    <text evidence="9">Protein modification; lipoprotein biosynthesis (N-acyl transfer).</text>
</comment>